<evidence type="ECO:0000256" key="2">
    <source>
        <dbReference type="ARBA" id="ARBA00005695"/>
    </source>
</evidence>
<dbReference type="Gene3D" id="3.10.105.10">
    <property type="entry name" value="Dipeptide-binding Protein, Domain 3"/>
    <property type="match status" value="1"/>
</dbReference>
<feature type="signal peptide" evidence="5">
    <location>
        <begin position="1"/>
        <end position="20"/>
    </location>
</feature>
<dbReference type="InterPro" id="IPR030678">
    <property type="entry name" value="Peptide/Ni-bd"/>
</dbReference>
<name>A0ABR8PLL3_9BACL</name>
<comment type="similarity">
    <text evidence="2">Belongs to the bacterial solute-binding protein 5 family.</text>
</comment>
<accession>A0ABR8PLL3</accession>
<dbReference type="InterPro" id="IPR039424">
    <property type="entry name" value="SBP_5"/>
</dbReference>
<protein>
    <submittedName>
        <fullName evidence="7">Peptide ABC transporter substrate-binding protein</fullName>
    </submittedName>
</protein>
<dbReference type="Gene3D" id="3.90.76.10">
    <property type="entry name" value="Dipeptide-binding Protein, Domain 1"/>
    <property type="match status" value="1"/>
</dbReference>
<evidence type="ECO:0000256" key="3">
    <source>
        <dbReference type="ARBA" id="ARBA00022448"/>
    </source>
</evidence>
<dbReference type="PIRSF" id="PIRSF002741">
    <property type="entry name" value="MppA"/>
    <property type="match status" value="1"/>
</dbReference>
<keyword evidence="3" id="KW-0813">Transport</keyword>
<evidence type="ECO:0000313" key="8">
    <source>
        <dbReference type="Proteomes" id="UP000659496"/>
    </source>
</evidence>
<dbReference type="PROSITE" id="PS51257">
    <property type="entry name" value="PROKAR_LIPOPROTEIN"/>
    <property type="match status" value="1"/>
</dbReference>
<dbReference type="PANTHER" id="PTHR30290">
    <property type="entry name" value="PERIPLASMIC BINDING COMPONENT OF ABC TRANSPORTER"/>
    <property type="match status" value="1"/>
</dbReference>
<gene>
    <name evidence="7" type="ORF">H9659_12060</name>
</gene>
<reference evidence="7 8" key="1">
    <citation type="submission" date="2020-08" db="EMBL/GenBank/DDBJ databases">
        <title>A Genomic Blueprint of the Chicken Gut Microbiome.</title>
        <authorList>
            <person name="Gilroy R."/>
            <person name="Ravi A."/>
            <person name="Getino M."/>
            <person name="Pursley I."/>
            <person name="Horton D.L."/>
            <person name="Alikhan N.-F."/>
            <person name="Baker D."/>
            <person name="Gharbi K."/>
            <person name="Hall N."/>
            <person name="Watson M."/>
            <person name="Adriaenssens E.M."/>
            <person name="Foster-Nyarko E."/>
            <person name="Jarju S."/>
            <person name="Secka A."/>
            <person name="Antonio M."/>
            <person name="Oren A."/>
            <person name="Chaudhuri R."/>
            <person name="La Ragione R.M."/>
            <person name="Hildebrand F."/>
            <person name="Pallen M.J."/>
        </authorList>
    </citation>
    <scope>NUCLEOTIDE SEQUENCE [LARGE SCALE GENOMIC DNA]</scope>
    <source>
        <strain evidence="7 8">Sa3CUA8</strain>
    </source>
</reference>
<dbReference type="RefSeq" id="WP_191690820.1">
    <property type="nucleotide sequence ID" value="NZ_JACSQY010000009.1"/>
</dbReference>
<organism evidence="7 8">
    <name type="scientific">Sporosarcina gallistercoris</name>
    <dbReference type="NCBI Taxonomy" id="2762245"/>
    <lineage>
        <taxon>Bacteria</taxon>
        <taxon>Bacillati</taxon>
        <taxon>Bacillota</taxon>
        <taxon>Bacilli</taxon>
        <taxon>Bacillales</taxon>
        <taxon>Caryophanaceae</taxon>
        <taxon>Sporosarcina</taxon>
    </lineage>
</organism>
<dbReference type="Gene3D" id="3.40.190.10">
    <property type="entry name" value="Periplasmic binding protein-like II"/>
    <property type="match status" value="1"/>
</dbReference>
<keyword evidence="4 5" id="KW-0732">Signal</keyword>
<comment type="subcellular location">
    <subcellularLocation>
        <location evidence="1">Cell envelope</location>
    </subcellularLocation>
</comment>
<comment type="caution">
    <text evidence="7">The sequence shown here is derived from an EMBL/GenBank/DDBJ whole genome shotgun (WGS) entry which is preliminary data.</text>
</comment>
<dbReference type="InterPro" id="IPR000914">
    <property type="entry name" value="SBP_5_dom"/>
</dbReference>
<evidence type="ECO:0000256" key="5">
    <source>
        <dbReference type="SAM" id="SignalP"/>
    </source>
</evidence>
<dbReference type="Proteomes" id="UP000659496">
    <property type="component" value="Unassembled WGS sequence"/>
</dbReference>
<keyword evidence="8" id="KW-1185">Reference proteome</keyword>
<evidence type="ECO:0000256" key="1">
    <source>
        <dbReference type="ARBA" id="ARBA00004196"/>
    </source>
</evidence>
<sequence length="554" mass="62990">MKKKSLWFYMMIFGSLVLLAGCYGGESTQESAKSGDSPTGGKEEESVLHLAVAGEIPTLKTNGAMDGLSQTMIQNIFEGLFRIDADDKVSEGLVETYDVSEDGLKYTFHLREDALWSNGEPTKATDFIYAWKKALHPDTVSPHAYLMDAVKGAADIQNPEHDMYGKVDELGVTAPNDFTLEVELNNDVPYFTELLTNPVFYPQNEKFAEEQQDNYALEVENLVFNGPFTLDSWDHDQKWTLKKNEDYWNAEDVKVDEVNFKVAKDTSTEVNLYETDTIDVANLSSEFVDVYKDHEEYTTSLKSEVYFLRMNQKNEFLSNTNIRKAIDMGWDKEQAAESILKNGSKPAYWLVFPDFVESQDGEEFRERYGDLNKGTAEEAKELWNKGLEELGVTEVKLDFLSYDDGQRKSVAEYMKNQLETNLPGLSITINQQPNKQKLALEDALDYDLSYSGWRNDVADPVEFLSVFLSDGAYNWQAFKNDQYDKNVKQAMVDFTDLDKRFAELQDAEQILIGEEAAISPMYQAGSARLIKPHVKGFTAHANSTYSYQWVTIDN</sequence>
<evidence type="ECO:0000256" key="4">
    <source>
        <dbReference type="ARBA" id="ARBA00022729"/>
    </source>
</evidence>
<dbReference type="EMBL" id="JACSQY010000009">
    <property type="protein sequence ID" value="MBD7909060.1"/>
    <property type="molecule type" value="Genomic_DNA"/>
</dbReference>
<feature type="domain" description="Solute-binding protein family 5" evidence="6">
    <location>
        <begin position="89"/>
        <end position="474"/>
    </location>
</feature>
<evidence type="ECO:0000313" key="7">
    <source>
        <dbReference type="EMBL" id="MBD7909060.1"/>
    </source>
</evidence>
<dbReference type="CDD" id="cd08504">
    <property type="entry name" value="PBP2_OppA"/>
    <property type="match status" value="1"/>
</dbReference>
<dbReference type="SUPFAM" id="SSF53850">
    <property type="entry name" value="Periplasmic binding protein-like II"/>
    <property type="match status" value="1"/>
</dbReference>
<dbReference type="PANTHER" id="PTHR30290:SF10">
    <property type="entry name" value="PERIPLASMIC OLIGOPEPTIDE-BINDING PROTEIN-RELATED"/>
    <property type="match status" value="1"/>
</dbReference>
<evidence type="ECO:0000259" key="6">
    <source>
        <dbReference type="Pfam" id="PF00496"/>
    </source>
</evidence>
<proteinExistence type="inferred from homology"/>
<dbReference type="Pfam" id="PF00496">
    <property type="entry name" value="SBP_bac_5"/>
    <property type="match status" value="1"/>
</dbReference>
<feature type="chain" id="PRO_5045518597" evidence="5">
    <location>
        <begin position="21"/>
        <end position="554"/>
    </location>
</feature>